<dbReference type="FunFam" id="3.40.50.880:FF:000003">
    <property type="entry name" value="Anthranilate synthase component II"/>
    <property type="match status" value="1"/>
</dbReference>
<dbReference type="HOGENOM" id="CLU_014340_1_2_10"/>
<keyword evidence="1 3" id="KW-0315">Glutamine amidotransferase</keyword>
<name>G8R7C3_OWEHD</name>
<keyword evidence="3" id="KW-0808">Transferase</keyword>
<sequence>MYYFLNNSKQFLLFAAATKRSILLVKVLILDNYDSFTYNLFHYVDQLCDDVVVKRNDEISLEEVDEFSHIIISPGPGLPVAAGITMMVLEKYHKTKNIFGVCLGCQAIAEFFGGKLYNQQLVAHGIFRNVKQTTPSKLLKDLPSEFKVGLYHSWAIDEKSLPEELVITSKSEMGTVMSLEHHKYAVCGVQFHPESIMTEGGLQIIKNWLES</sequence>
<dbReference type="InterPro" id="IPR006221">
    <property type="entry name" value="TrpG/PapA_dom"/>
</dbReference>
<dbReference type="PANTHER" id="PTHR43418:SF4">
    <property type="entry name" value="MULTIFUNCTIONAL TRYPTOPHAN BIOSYNTHESIS PROTEIN"/>
    <property type="match status" value="1"/>
</dbReference>
<dbReference type="MEROPS" id="C26.955"/>
<dbReference type="InterPro" id="IPR029062">
    <property type="entry name" value="Class_I_gatase-like"/>
</dbReference>
<dbReference type="Gene3D" id="3.40.50.880">
    <property type="match status" value="1"/>
</dbReference>
<dbReference type="PROSITE" id="PS51273">
    <property type="entry name" value="GATASE_TYPE_1"/>
    <property type="match status" value="1"/>
</dbReference>
<dbReference type="PRINTS" id="PR00097">
    <property type="entry name" value="ANTSNTHASEII"/>
</dbReference>
<evidence type="ECO:0000313" key="3">
    <source>
        <dbReference type="EMBL" id="AEV31234.1"/>
    </source>
</evidence>
<gene>
    <name evidence="3" type="ordered locus">Oweho_0212</name>
</gene>
<evidence type="ECO:0000259" key="2">
    <source>
        <dbReference type="Pfam" id="PF00117"/>
    </source>
</evidence>
<dbReference type="GO" id="GO:0004049">
    <property type="term" value="F:anthranilate synthase activity"/>
    <property type="evidence" value="ECO:0007669"/>
    <property type="project" value="TreeGrafter"/>
</dbReference>
<dbReference type="GO" id="GO:0005829">
    <property type="term" value="C:cytosol"/>
    <property type="evidence" value="ECO:0007669"/>
    <property type="project" value="TreeGrafter"/>
</dbReference>
<dbReference type="eggNOG" id="COG0512">
    <property type="taxonomic scope" value="Bacteria"/>
</dbReference>
<accession>G8R7C3</accession>
<dbReference type="PATRIC" id="fig|926562.3.peg.217"/>
<dbReference type="PANTHER" id="PTHR43418">
    <property type="entry name" value="MULTIFUNCTIONAL TRYPTOPHAN BIOSYNTHESIS PROTEIN-RELATED"/>
    <property type="match status" value="1"/>
</dbReference>
<dbReference type="InterPro" id="IPR050472">
    <property type="entry name" value="Anth_synth/Amidotransfase"/>
</dbReference>
<dbReference type="PRINTS" id="PR00096">
    <property type="entry name" value="GATASE"/>
</dbReference>
<dbReference type="NCBIfam" id="TIGR00566">
    <property type="entry name" value="trpG_papA"/>
    <property type="match status" value="1"/>
</dbReference>
<proteinExistence type="predicted"/>
<organism evidence="3 4">
    <name type="scientific">Owenweeksia hongkongensis (strain DSM 17368 / CIP 108786 / JCM 12287 / NRRL B-23963 / UST20020801)</name>
    <dbReference type="NCBI Taxonomy" id="926562"/>
    <lineage>
        <taxon>Bacteria</taxon>
        <taxon>Pseudomonadati</taxon>
        <taxon>Bacteroidota</taxon>
        <taxon>Flavobacteriia</taxon>
        <taxon>Flavobacteriales</taxon>
        <taxon>Owenweeksiaceae</taxon>
        <taxon>Owenweeksia</taxon>
    </lineage>
</organism>
<dbReference type="SUPFAM" id="SSF52317">
    <property type="entry name" value="Class I glutamine amidotransferase-like"/>
    <property type="match status" value="1"/>
</dbReference>
<dbReference type="CDD" id="cd01743">
    <property type="entry name" value="GATase1_Anthranilate_Synthase"/>
    <property type="match status" value="1"/>
</dbReference>
<reference evidence="3 4" key="1">
    <citation type="journal article" date="2012" name="Stand. Genomic Sci.">
        <title>Genome sequence of the orange-pigmented seawater bacterium Owenweeksia hongkongensis type strain (UST20020801(T)).</title>
        <authorList>
            <person name="Riedel T."/>
            <person name="Held B."/>
            <person name="Nolan M."/>
            <person name="Lucas S."/>
            <person name="Lapidus A."/>
            <person name="Tice H."/>
            <person name="Del Rio T.G."/>
            <person name="Cheng J.F."/>
            <person name="Han C."/>
            <person name="Tapia R."/>
            <person name="Goodwin L.A."/>
            <person name="Pitluck S."/>
            <person name="Liolios K."/>
            <person name="Mavromatis K."/>
            <person name="Pagani I."/>
            <person name="Ivanova N."/>
            <person name="Mikhailova N."/>
            <person name="Pati A."/>
            <person name="Chen A."/>
            <person name="Palaniappan K."/>
            <person name="Rohde M."/>
            <person name="Tindall B.J."/>
            <person name="Detter J.C."/>
            <person name="Goker M."/>
            <person name="Woyke T."/>
            <person name="Bristow J."/>
            <person name="Eisen J.A."/>
            <person name="Markowitz V."/>
            <person name="Hugenholtz P."/>
            <person name="Klenk H.P."/>
            <person name="Kyrpides N.C."/>
        </authorList>
    </citation>
    <scope>NUCLEOTIDE SEQUENCE</scope>
    <source>
        <strain evidence="4">DSM 17368 / JCM 12287 / NRRL B-23963</strain>
    </source>
</reference>
<evidence type="ECO:0000313" key="4">
    <source>
        <dbReference type="Proteomes" id="UP000005631"/>
    </source>
</evidence>
<dbReference type="KEGG" id="oho:Oweho_0212"/>
<dbReference type="STRING" id="926562.Oweho_0212"/>
<dbReference type="Proteomes" id="UP000005631">
    <property type="component" value="Chromosome"/>
</dbReference>
<keyword evidence="4" id="KW-1185">Reference proteome</keyword>
<dbReference type="AlphaFoldDB" id="G8R7C3"/>
<evidence type="ECO:0000256" key="1">
    <source>
        <dbReference type="ARBA" id="ARBA00022962"/>
    </source>
</evidence>
<dbReference type="Pfam" id="PF00117">
    <property type="entry name" value="GATase"/>
    <property type="match status" value="1"/>
</dbReference>
<dbReference type="GO" id="GO:0016740">
    <property type="term" value="F:transferase activity"/>
    <property type="evidence" value="ECO:0007669"/>
    <property type="project" value="UniProtKB-KW"/>
</dbReference>
<dbReference type="EMBL" id="CP003156">
    <property type="protein sequence ID" value="AEV31234.1"/>
    <property type="molecule type" value="Genomic_DNA"/>
</dbReference>
<protein>
    <submittedName>
        <fullName evidence="3">Glutamine amidotransferase of anthranilate synthase or aminodeoxychorismate synthase</fullName>
    </submittedName>
</protein>
<dbReference type="GO" id="GO:0000162">
    <property type="term" value="P:L-tryptophan biosynthetic process"/>
    <property type="evidence" value="ECO:0007669"/>
    <property type="project" value="TreeGrafter"/>
</dbReference>
<dbReference type="InterPro" id="IPR017926">
    <property type="entry name" value="GATASE"/>
</dbReference>
<feature type="domain" description="Glutamine amidotransferase" evidence="2">
    <location>
        <begin position="28"/>
        <end position="209"/>
    </location>
</feature>